<keyword evidence="3" id="KW-1185">Reference proteome</keyword>
<sequence>MASIGWLRASKSSPEGNATIQLDEQSIHKQWDSSIWENRESRHDARIEPGAPADARLYHILRPRPAPETESGGNHPQKKKSPTSQLPYLMHTCLCSVIYIVPLCIVEQANARYPRTSTPHCASTTCSPTGCTATSPDASLLLRPLLHFLPSILTPRRALAFILS</sequence>
<dbReference type="GeneID" id="55989613"/>
<dbReference type="RefSeq" id="XP_035341192.1">
    <property type="nucleotide sequence ID" value="XM_035485299.1"/>
</dbReference>
<feature type="compositionally biased region" description="Polar residues" evidence="1">
    <location>
        <begin position="10"/>
        <end position="24"/>
    </location>
</feature>
<evidence type="ECO:0000313" key="2">
    <source>
        <dbReference type="EMBL" id="QKX55013.1"/>
    </source>
</evidence>
<accession>A0A7H8QPC4</accession>
<dbReference type="EMBL" id="CP055898">
    <property type="protein sequence ID" value="QKX55013.1"/>
    <property type="molecule type" value="Genomic_DNA"/>
</dbReference>
<dbReference type="AlphaFoldDB" id="A0A7H8QPC4"/>
<dbReference type="KEGG" id="trg:TRUGW13939_02103"/>
<gene>
    <name evidence="2" type="ORF">TRUGW13939_02103</name>
</gene>
<dbReference type="Proteomes" id="UP000509510">
    <property type="component" value="Chromosome I"/>
</dbReference>
<feature type="region of interest" description="Disordered" evidence="1">
    <location>
        <begin position="1"/>
        <end position="24"/>
    </location>
</feature>
<feature type="region of interest" description="Disordered" evidence="1">
    <location>
        <begin position="60"/>
        <end position="83"/>
    </location>
</feature>
<protein>
    <submittedName>
        <fullName evidence="2">Uncharacterized protein</fullName>
    </submittedName>
</protein>
<organism evidence="2 3">
    <name type="scientific">Talaromyces rugulosus</name>
    <name type="common">Penicillium rugulosum</name>
    <dbReference type="NCBI Taxonomy" id="121627"/>
    <lineage>
        <taxon>Eukaryota</taxon>
        <taxon>Fungi</taxon>
        <taxon>Dikarya</taxon>
        <taxon>Ascomycota</taxon>
        <taxon>Pezizomycotina</taxon>
        <taxon>Eurotiomycetes</taxon>
        <taxon>Eurotiomycetidae</taxon>
        <taxon>Eurotiales</taxon>
        <taxon>Trichocomaceae</taxon>
        <taxon>Talaromyces</taxon>
        <taxon>Talaromyces sect. Islandici</taxon>
    </lineage>
</organism>
<reference evidence="3" key="1">
    <citation type="submission" date="2020-06" db="EMBL/GenBank/DDBJ databases">
        <title>A chromosome-scale genome assembly of Talaromyces rugulosus W13939.</title>
        <authorList>
            <person name="Wang B."/>
            <person name="Guo L."/>
            <person name="Ye K."/>
            <person name="Wang L."/>
        </authorList>
    </citation>
    <scope>NUCLEOTIDE SEQUENCE [LARGE SCALE GENOMIC DNA]</scope>
    <source>
        <strain evidence="3">W13939</strain>
    </source>
</reference>
<evidence type="ECO:0000313" key="3">
    <source>
        <dbReference type="Proteomes" id="UP000509510"/>
    </source>
</evidence>
<name>A0A7H8QPC4_TALRU</name>
<evidence type="ECO:0000256" key="1">
    <source>
        <dbReference type="SAM" id="MobiDB-lite"/>
    </source>
</evidence>
<proteinExistence type="predicted"/>